<evidence type="ECO:0000256" key="4">
    <source>
        <dbReference type="ARBA" id="ARBA00022771"/>
    </source>
</evidence>
<gene>
    <name evidence="12" type="ORF">UPYG_G00139750</name>
</gene>
<dbReference type="GO" id="GO:0008270">
    <property type="term" value="F:zinc ion binding"/>
    <property type="evidence" value="ECO:0007669"/>
    <property type="project" value="UniProtKB-KW"/>
</dbReference>
<dbReference type="FunFam" id="3.30.160.60:FF:002682">
    <property type="entry name" value="Zinc finger protein 646"/>
    <property type="match status" value="1"/>
</dbReference>
<feature type="domain" description="C2H2-type" evidence="11">
    <location>
        <begin position="1193"/>
        <end position="1220"/>
    </location>
</feature>
<dbReference type="GO" id="GO:0006357">
    <property type="term" value="P:regulation of transcription by RNA polymerase II"/>
    <property type="evidence" value="ECO:0007669"/>
    <property type="project" value="UniProtKB-ARBA"/>
</dbReference>
<feature type="domain" description="C2H2-type" evidence="11">
    <location>
        <begin position="43"/>
        <end position="65"/>
    </location>
</feature>
<feature type="domain" description="C2H2-type" evidence="11">
    <location>
        <begin position="1485"/>
        <end position="1512"/>
    </location>
</feature>
<feature type="domain" description="C2H2-type" evidence="11">
    <location>
        <begin position="967"/>
        <end position="989"/>
    </location>
</feature>
<protein>
    <recommendedName>
        <fullName evidence="11">C2H2-type domain-containing protein</fullName>
    </recommendedName>
</protein>
<dbReference type="Gene3D" id="3.30.160.60">
    <property type="entry name" value="Classic Zinc Finger"/>
    <property type="match status" value="18"/>
</dbReference>
<keyword evidence="2" id="KW-0479">Metal-binding</keyword>
<dbReference type="SUPFAM" id="SSF57667">
    <property type="entry name" value="beta-beta-alpha zinc fingers"/>
    <property type="match status" value="15"/>
</dbReference>
<dbReference type="FunFam" id="3.30.160.60:FF:001345">
    <property type="entry name" value="zinc finger protein 646"/>
    <property type="match status" value="4"/>
</dbReference>
<dbReference type="PANTHER" id="PTHR24393">
    <property type="entry name" value="ZINC FINGER PROTEIN"/>
    <property type="match status" value="1"/>
</dbReference>
<dbReference type="Proteomes" id="UP001557470">
    <property type="component" value="Unassembled WGS sequence"/>
</dbReference>
<proteinExistence type="predicted"/>
<evidence type="ECO:0000256" key="1">
    <source>
        <dbReference type="ARBA" id="ARBA00004123"/>
    </source>
</evidence>
<feature type="domain" description="C2H2-type" evidence="11">
    <location>
        <begin position="1313"/>
        <end position="1340"/>
    </location>
</feature>
<feature type="domain" description="C2H2-type" evidence="11">
    <location>
        <begin position="704"/>
        <end position="726"/>
    </location>
</feature>
<evidence type="ECO:0000256" key="5">
    <source>
        <dbReference type="ARBA" id="ARBA00022833"/>
    </source>
</evidence>
<dbReference type="FunFam" id="3.30.160.60:FF:000446">
    <property type="entry name" value="Zinc finger protein"/>
    <property type="match status" value="2"/>
</dbReference>
<dbReference type="InterPro" id="IPR036236">
    <property type="entry name" value="Znf_C2H2_sf"/>
</dbReference>
<feature type="domain" description="C2H2-type" evidence="11">
    <location>
        <begin position="1285"/>
        <end position="1312"/>
    </location>
</feature>
<evidence type="ECO:0000313" key="12">
    <source>
        <dbReference type="EMBL" id="KAL0984308.1"/>
    </source>
</evidence>
<keyword evidence="13" id="KW-1185">Reference proteome</keyword>
<keyword evidence="8" id="KW-0539">Nucleus</keyword>
<keyword evidence="5" id="KW-0862">Zinc</keyword>
<keyword evidence="3" id="KW-0677">Repeat</keyword>
<feature type="domain" description="C2H2-type" evidence="11">
    <location>
        <begin position="994"/>
        <end position="1021"/>
    </location>
</feature>
<feature type="domain" description="C2H2-type" evidence="11">
    <location>
        <begin position="1164"/>
        <end position="1191"/>
    </location>
</feature>
<name>A0ABD0XHR8_UMBPY</name>
<dbReference type="FunFam" id="3.30.160.60:FF:000688">
    <property type="entry name" value="zinc finger protein 197 isoform X1"/>
    <property type="match status" value="1"/>
</dbReference>
<evidence type="ECO:0000256" key="10">
    <source>
        <dbReference type="SAM" id="MobiDB-lite"/>
    </source>
</evidence>
<feature type="domain" description="C2H2-type" evidence="11">
    <location>
        <begin position="70"/>
        <end position="97"/>
    </location>
</feature>
<evidence type="ECO:0000256" key="7">
    <source>
        <dbReference type="ARBA" id="ARBA00023163"/>
    </source>
</evidence>
<dbReference type="SMART" id="SM00355">
    <property type="entry name" value="ZnF_C2H2"/>
    <property type="match status" value="30"/>
</dbReference>
<feature type="domain" description="C2H2-type" evidence="11">
    <location>
        <begin position="836"/>
        <end position="863"/>
    </location>
</feature>
<sequence>MATQEPGRTKGFPCKHCGIICSNMPSLLEHMDSHFQQEEDRKFKCNECGRGYRHAGSLVNHKKTHELGSFQCPVCARNLSNPLALKSHLRIHTSQKKYSCLDCGKAFRLATQLATHQKVHLLRQTKGRAGDTAAEECSPVEDEDEIEGNDELDDQSLLAAKQQASVINIISENGLHQGENILPISVNDSENLGFDEPGDRPFKCGQCGKSYRHHGSLINHKKSHQVGMFECPVCFKQLNNLAALHSHQRTHKTRSGAEHSLEVPYTDTTPAQFPPPNRESPVHFCHLCQVMFPNDEEFQEHIQMHNSSSMSFGQNQHLSEDHHVSYDYSVSHSPDSSFSPPINSTPAKDHQGEINRVQIYSDHSGGESPLNVQGKLSILDSAMSADELSKAEQSTFTEDSERRFKCQVCDKSYRHAGSLINHKRSHQTGIYQCSICRKTYPHVAALRSHVRIHKAHQSSFNLSSEGDWLSTEPLTLENQQACFSSQDVNATSMMSLAQDNMGEHCKGGPFHEQFDATFPVDRTVHLPQDEHVMERHMCADCGETFADIAGIKSHTCPLLQQQQENMSNDYDSTLAFQETNGQCAFGNSRDHMEFQRPNSILEERYFGDFNGDLNGEHFSGGPGKEEIEEGEGDDDEDDEDDGELYQCSVCGNRYTSMRALRSHLRGHTQARGTPTSSGPSSMSSLEAEKDEDPGERQQMDGGLMICSTCGESFAKKQDLLAHQLLHNKALADNVKHLQVENCNETRPKEEVDSIICGTCGIFCTSYHHLDTHQCRTNGKREPTDNMVDSVNTKDIEYMKENLENVDRQYKCDQCGRAYRHAGSLLNHKKSHKTGVFRCAVCQKRFYNLLALKNHQRTHFDVKRHTCSECGKAFKIKKHLLNHLRIHKENEAKIQELNNQIQALMQMNGTVSGGGSHSLNAPAHQAATNTRKKRRLTFNRKNKNAVDGAQTQSEIGVKLEGGGDPRPYTCDQCGRTYRHAGSLVNHKNSHKTGEYYCSVCNNTYSNQLAMKNHLRIHFSVKKHSCQECGKAFRGKKQLSSHVCAHLRKEMPGGVRGRGRRRAKNLKCKQCRLTFISADQLTAHACGSLANSSEGSDGQTSTSLKKEERPFTCSICNRSYRHAGSLLNHKNTHKSGHFSCTFCSKPFSNPMALRNHTRIHTQKKKHVCLTCGKAFRLASILHNHQKVHTRLASHFSCPECGKSFQGKSGLKRHRCLNSQDDSAKAADHRDAADKCFTCDLCGRSYRHAGSLLNHKKTHSENLHHCTLCLQTFPDPFALQVHSQMKRHCCPDCGKTFCVISHLQSHMEVHSKDRTLICSPCHQSFPNPASYQQHQELHHRTQDHYQQCNMPIETELGWGSELDQTVGLQGMPKLVPAFAHMHGDMPVQHDHQENSEAQCTDEKSHVCEHCGRTYRHAGSLLNHKNSHKTGSFFCSVCQKEFTNLMALKNHRRIHTEPKRYQCLECGKAFRVSTQLICHRRIHTKEKPFSCLLCDKRFSSKSNLRHHQKMHQSGAQAYESSFSVDPNSFMDLDMSSFL</sequence>
<feature type="region of interest" description="Disordered" evidence="10">
    <location>
        <begin position="665"/>
        <end position="700"/>
    </location>
</feature>
<feature type="domain" description="C2H2-type" evidence="11">
    <location>
        <begin position="809"/>
        <end position="831"/>
    </location>
</feature>
<dbReference type="GO" id="GO:0005634">
    <property type="term" value="C:nucleus"/>
    <property type="evidence" value="ECO:0007669"/>
    <property type="project" value="UniProtKB-SubCell"/>
</dbReference>
<feature type="domain" description="C2H2-type" evidence="11">
    <location>
        <begin position="229"/>
        <end position="256"/>
    </location>
</feature>
<dbReference type="FunFam" id="3.30.160.60:FF:000202">
    <property type="entry name" value="Zinc finger protein 574"/>
    <property type="match status" value="1"/>
</dbReference>
<dbReference type="FunFam" id="3.30.160.60:FF:000729">
    <property type="entry name" value="Zinc finger protein 646"/>
    <property type="match status" value="3"/>
</dbReference>
<feature type="domain" description="C2H2-type" evidence="11">
    <location>
        <begin position="98"/>
        <end position="125"/>
    </location>
</feature>
<comment type="subcellular location">
    <subcellularLocation>
        <location evidence="1">Nucleus</location>
    </subcellularLocation>
</comment>
<dbReference type="PANTHER" id="PTHR24393:SF5">
    <property type="entry name" value="HISTONE-LYSINE N-METHYLTRANSFERASE PRDM16"/>
    <property type="match status" value="1"/>
</dbReference>
<dbReference type="PROSITE" id="PS00028">
    <property type="entry name" value="ZINC_FINGER_C2H2_1"/>
    <property type="match status" value="26"/>
</dbReference>
<feature type="domain" description="C2H2-type" evidence="11">
    <location>
        <begin position="645"/>
        <end position="672"/>
    </location>
</feature>
<evidence type="ECO:0000259" key="11">
    <source>
        <dbReference type="PROSITE" id="PS50157"/>
    </source>
</evidence>
<feature type="domain" description="C2H2-type" evidence="11">
    <location>
        <begin position="1457"/>
        <end position="1484"/>
    </location>
</feature>
<evidence type="ECO:0000256" key="3">
    <source>
        <dbReference type="ARBA" id="ARBA00022737"/>
    </source>
</evidence>
<comment type="caution">
    <text evidence="12">The sequence shown here is derived from an EMBL/GenBank/DDBJ whole genome shotgun (WGS) entry which is preliminary data.</text>
</comment>
<dbReference type="Pfam" id="PF13912">
    <property type="entry name" value="zf-C2H2_6"/>
    <property type="match status" value="1"/>
</dbReference>
<reference evidence="12 13" key="1">
    <citation type="submission" date="2024-06" db="EMBL/GenBank/DDBJ databases">
        <authorList>
            <person name="Pan Q."/>
            <person name="Wen M."/>
            <person name="Jouanno E."/>
            <person name="Zahm M."/>
            <person name="Klopp C."/>
            <person name="Cabau C."/>
            <person name="Louis A."/>
            <person name="Berthelot C."/>
            <person name="Parey E."/>
            <person name="Roest Crollius H."/>
            <person name="Montfort J."/>
            <person name="Robinson-Rechavi M."/>
            <person name="Bouchez O."/>
            <person name="Lampietro C."/>
            <person name="Lopez Roques C."/>
            <person name="Donnadieu C."/>
            <person name="Postlethwait J."/>
            <person name="Bobe J."/>
            <person name="Verreycken H."/>
            <person name="Guiguen Y."/>
        </authorList>
    </citation>
    <scope>NUCLEOTIDE SEQUENCE [LARGE SCALE GENOMIC DNA]</scope>
    <source>
        <strain evidence="12">Up_M1</strain>
        <tissue evidence="12">Testis</tissue>
    </source>
</reference>
<feature type="domain" description="C2H2-type" evidence="11">
    <location>
        <begin position="1402"/>
        <end position="1424"/>
    </location>
</feature>
<evidence type="ECO:0000256" key="6">
    <source>
        <dbReference type="ARBA" id="ARBA00023015"/>
    </source>
</evidence>
<feature type="compositionally biased region" description="Acidic residues" evidence="10">
    <location>
        <begin position="626"/>
        <end position="643"/>
    </location>
</feature>
<dbReference type="Pfam" id="PF00096">
    <property type="entry name" value="zf-C2H2"/>
    <property type="match status" value="17"/>
</dbReference>
<feature type="domain" description="C2H2-type" evidence="11">
    <location>
        <begin position="1234"/>
        <end position="1261"/>
    </location>
</feature>
<feature type="domain" description="C2H2-type" evidence="11">
    <location>
        <begin position="404"/>
        <end position="426"/>
    </location>
</feature>
<accession>A0ABD0XHR8</accession>
<evidence type="ECO:0000256" key="8">
    <source>
        <dbReference type="ARBA" id="ARBA00023242"/>
    </source>
</evidence>
<feature type="domain" description="C2H2-type" evidence="11">
    <location>
        <begin position="1109"/>
        <end position="1131"/>
    </location>
</feature>
<dbReference type="FunFam" id="3.30.160.60:FF:001289">
    <property type="entry name" value="Zinc finger protein 574"/>
    <property type="match status" value="1"/>
</dbReference>
<dbReference type="InterPro" id="IPR013087">
    <property type="entry name" value="Znf_C2H2_type"/>
</dbReference>
<feature type="domain" description="C2H2-type" evidence="11">
    <location>
        <begin position="1136"/>
        <end position="1163"/>
    </location>
</feature>
<dbReference type="FunFam" id="3.30.160.60:FF:002353">
    <property type="entry name" value="Zinc finger protein 646"/>
    <property type="match status" value="1"/>
</dbReference>
<feature type="domain" description="C2H2-type" evidence="11">
    <location>
        <begin position="1429"/>
        <end position="1456"/>
    </location>
</feature>
<evidence type="ECO:0000313" key="13">
    <source>
        <dbReference type="Proteomes" id="UP001557470"/>
    </source>
</evidence>
<keyword evidence="7" id="KW-0804">Transcription</keyword>
<evidence type="ECO:0000256" key="2">
    <source>
        <dbReference type="ARBA" id="ARBA00022723"/>
    </source>
</evidence>
<feature type="region of interest" description="Disordered" evidence="10">
    <location>
        <begin position="329"/>
        <end position="350"/>
    </location>
</feature>
<feature type="region of interest" description="Disordered" evidence="10">
    <location>
        <begin position="611"/>
        <end position="643"/>
    </location>
</feature>
<feature type="domain" description="C2H2-type" evidence="11">
    <location>
        <begin position="12"/>
        <end position="39"/>
    </location>
</feature>
<dbReference type="EMBL" id="JAGEUA010000004">
    <property type="protein sequence ID" value="KAL0984308.1"/>
    <property type="molecule type" value="Genomic_DNA"/>
</dbReference>
<feature type="domain" description="C2H2-type" evidence="11">
    <location>
        <begin position="431"/>
        <end position="458"/>
    </location>
</feature>
<feature type="domain" description="C2H2-type" evidence="11">
    <location>
        <begin position="864"/>
        <end position="891"/>
    </location>
</feature>
<feature type="domain" description="C2H2-type" evidence="11">
    <location>
        <begin position="1022"/>
        <end position="1049"/>
    </location>
</feature>
<dbReference type="GO" id="GO:0032502">
    <property type="term" value="P:developmental process"/>
    <property type="evidence" value="ECO:0007669"/>
    <property type="project" value="UniProtKB-ARBA"/>
</dbReference>
<dbReference type="PROSITE" id="PS50157">
    <property type="entry name" value="ZINC_FINGER_C2H2_2"/>
    <property type="match status" value="27"/>
</dbReference>
<feature type="compositionally biased region" description="Low complexity" evidence="10">
    <location>
        <begin position="672"/>
        <end position="684"/>
    </location>
</feature>
<feature type="compositionally biased region" description="Low complexity" evidence="10">
    <location>
        <begin position="329"/>
        <end position="341"/>
    </location>
</feature>
<evidence type="ECO:0000256" key="9">
    <source>
        <dbReference type="PROSITE-ProRule" id="PRU00042"/>
    </source>
</evidence>
<organism evidence="12 13">
    <name type="scientific">Umbra pygmaea</name>
    <name type="common">Eastern mudminnow</name>
    <dbReference type="NCBI Taxonomy" id="75934"/>
    <lineage>
        <taxon>Eukaryota</taxon>
        <taxon>Metazoa</taxon>
        <taxon>Chordata</taxon>
        <taxon>Craniata</taxon>
        <taxon>Vertebrata</taxon>
        <taxon>Euteleostomi</taxon>
        <taxon>Actinopterygii</taxon>
        <taxon>Neopterygii</taxon>
        <taxon>Teleostei</taxon>
        <taxon>Protacanthopterygii</taxon>
        <taxon>Esociformes</taxon>
        <taxon>Umbridae</taxon>
        <taxon>Umbra</taxon>
    </lineage>
</organism>
<keyword evidence="6" id="KW-0805">Transcription regulation</keyword>
<keyword evidence="4 9" id="KW-0863">Zinc-finger</keyword>
<feature type="domain" description="C2H2-type" evidence="11">
    <location>
        <begin position="202"/>
        <end position="224"/>
    </location>
</feature>